<feature type="transmembrane region" description="Helical" evidence="8">
    <location>
        <begin position="265"/>
        <end position="288"/>
    </location>
</feature>
<dbReference type="PROSITE" id="PS51012">
    <property type="entry name" value="ABC_TM2"/>
    <property type="match status" value="1"/>
</dbReference>
<evidence type="ECO:0000256" key="5">
    <source>
        <dbReference type="ARBA" id="ARBA00022692"/>
    </source>
</evidence>
<keyword evidence="3" id="KW-0813">Transport</keyword>
<proteinExistence type="inferred from homology"/>
<feature type="transmembrane region" description="Helical" evidence="8">
    <location>
        <begin position="294"/>
        <end position="318"/>
    </location>
</feature>
<dbReference type="GO" id="GO:0005886">
    <property type="term" value="C:plasma membrane"/>
    <property type="evidence" value="ECO:0007669"/>
    <property type="project" value="UniProtKB-SubCell"/>
</dbReference>
<dbReference type="GO" id="GO:0140359">
    <property type="term" value="F:ABC-type transporter activity"/>
    <property type="evidence" value="ECO:0007669"/>
    <property type="project" value="InterPro"/>
</dbReference>
<feature type="transmembrane region" description="Helical" evidence="8">
    <location>
        <begin position="325"/>
        <end position="346"/>
    </location>
</feature>
<keyword evidence="5 8" id="KW-0812">Transmembrane</keyword>
<organism evidence="10">
    <name type="scientific">Candidatus Fermentithermobacillus carboniphilus</name>
    <dbReference type="NCBI Taxonomy" id="3085328"/>
    <lineage>
        <taxon>Bacteria</taxon>
        <taxon>Bacillati</taxon>
        <taxon>Bacillota</taxon>
        <taxon>Candidatus Fermentithermobacillia</taxon>
        <taxon>Candidatus Fermentithermobacillales</taxon>
        <taxon>Candidatus Fermentithermobacillaceae</taxon>
        <taxon>Candidatus Fermentithermobacillus</taxon>
    </lineage>
</organism>
<dbReference type="PANTHER" id="PTHR30294:SF29">
    <property type="entry name" value="MULTIDRUG ABC TRANSPORTER PERMEASE YBHS-RELATED"/>
    <property type="match status" value="1"/>
</dbReference>
<feature type="transmembrane region" description="Helical" evidence="8">
    <location>
        <begin position="21"/>
        <end position="41"/>
    </location>
</feature>
<gene>
    <name evidence="10" type="ORF">IMF26_03365</name>
</gene>
<comment type="subcellular location">
    <subcellularLocation>
        <location evidence="1">Cell membrane</location>
        <topology evidence="1">Multi-pass membrane protein</topology>
    </subcellularLocation>
</comment>
<reference evidence="10" key="2">
    <citation type="journal article" date="2023" name="Biology">
        <title>Prokaryotic Life Associated with Coal-Fire Gas Vents Revealed by Metagenomics.</title>
        <authorList>
            <person name="Kadnikov V.V."/>
            <person name="Mardanov A.V."/>
            <person name="Beletsky A.V."/>
            <person name="Karnachuk O.V."/>
            <person name="Ravin N.V."/>
        </authorList>
    </citation>
    <scope>NUCLEOTIDE SEQUENCE</scope>
    <source>
        <strain evidence="10">Bu02</strain>
    </source>
</reference>
<evidence type="ECO:0000256" key="2">
    <source>
        <dbReference type="ARBA" id="ARBA00007783"/>
    </source>
</evidence>
<dbReference type="InterPro" id="IPR051449">
    <property type="entry name" value="ABC-2_transporter_component"/>
</dbReference>
<feature type="transmembrane region" description="Helical" evidence="8">
    <location>
        <begin position="382"/>
        <end position="404"/>
    </location>
</feature>
<feature type="transmembrane region" description="Helical" evidence="8">
    <location>
        <begin position="219"/>
        <end position="240"/>
    </location>
</feature>
<dbReference type="Gene3D" id="3.40.1710.10">
    <property type="entry name" value="abc type-2 transporter like domain"/>
    <property type="match status" value="1"/>
</dbReference>
<dbReference type="PANTHER" id="PTHR30294">
    <property type="entry name" value="MEMBRANE COMPONENT OF ABC TRANSPORTER YHHJ-RELATED"/>
    <property type="match status" value="1"/>
</dbReference>
<evidence type="ECO:0000313" key="10">
    <source>
        <dbReference type="EMBL" id="QUL99120.1"/>
    </source>
</evidence>
<sequence>MRKILAVAGLETVRAMRWKSLLIQGIAVPIIMTLLVSLAFGKVGSKGPLEKIAVVDLSSSRFSHDVISLLEENRSFEIVRTTGEEIESLVTKEAVSFGVIFPGGFEADIRAGRPAMVRVISLKEEGLSPGQLYLRNALSRVEASVIAANEAAQVLRETWRHLSGVDVEGEAARVWTQTYEQSIKKLASPPVRAHVALAQKGTAKLGPIDAISVKNHSSIGFLVMFVGMTMISMLSSSFVADREENTMQRLLSCPVGAWTISSGKVLASLFVGGLGTLILMGFGAILGVPWSSNLAGVVSVLVPFLVCMSALGMLLGALSKTRAQATTAGTLVSVIGAMLGGCWWPLEIVPPFMRKLAYITPFGWGMTGLSGAVGRGQAPAEVLVYGLVLLGMAAVFFALGAYSLGRNRL</sequence>
<evidence type="ECO:0000256" key="8">
    <source>
        <dbReference type="SAM" id="Phobius"/>
    </source>
</evidence>
<comment type="similarity">
    <text evidence="2">Belongs to the ABC-2 integral membrane protein family.</text>
</comment>
<dbReference type="AlphaFoldDB" id="A0AAT9LGZ8"/>
<keyword evidence="6 8" id="KW-1133">Transmembrane helix</keyword>
<dbReference type="Pfam" id="PF12698">
    <property type="entry name" value="ABC2_membrane_3"/>
    <property type="match status" value="1"/>
</dbReference>
<dbReference type="InterPro" id="IPR013525">
    <property type="entry name" value="ABC2_TM"/>
</dbReference>
<name>A0AAT9LGZ8_9FIRM</name>
<evidence type="ECO:0000259" key="9">
    <source>
        <dbReference type="PROSITE" id="PS51012"/>
    </source>
</evidence>
<evidence type="ECO:0000256" key="7">
    <source>
        <dbReference type="ARBA" id="ARBA00023136"/>
    </source>
</evidence>
<evidence type="ECO:0000256" key="3">
    <source>
        <dbReference type="ARBA" id="ARBA00022448"/>
    </source>
</evidence>
<dbReference type="KEGG" id="fcz:IMF26_03365"/>
<dbReference type="InterPro" id="IPR047817">
    <property type="entry name" value="ABC2_TM_bact-type"/>
</dbReference>
<keyword evidence="4" id="KW-1003">Cell membrane</keyword>
<evidence type="ECO:0000256" key="6">
    <source>
        <dbReference type="ARBA" id="ARBA00022989"/>
    </source>
</evidence>
<evidence type="ECO:0000256" key="4">
    <source>
        <dbReference type="ARBA" id="ARBA00022475"/>
    </source>
</evidence>
<feature type="domain" description="ABC transmembrane type-2" evidence="9">
    <location>
        <begin position="180"/>
        <end position="407"/>
    </location>
</feature>
<accession>A0AAT9LGZ8</accession>
<evidence type="ECO:0000256" key="1">
    <source>
        <dbReference type="ARBA" id="ARBA00004651"/>
    </source>
</evidence>
<reference evidence="10" key="1">
    <citation type="submission" date="2020-10" db="EMBL/GenBank/DDBJ databases">
        <authorList>
            <person name="Kadnikov V."/>
            <person name="Beletsky A.V."/>
            <person name="Mardanov A.V."/>
            <person name="Karnachuk O.V."/>
            <person name="Ravin N.V."/>
        </authorList>
    </citation>
    <scope>NUCLEOTIDE SEQUENCE</scope>
    <source>
        <strain evidence="10">Bu02</strain>
    </source>
</reference>
<keyword evidence="7 8" id="KW-0472">Membrane</keyword>
<dbReference type="EMBL" id="CP062796">
    <property type="protein sequence ID" value="QUL99120.1"/>
    <property type="molecule type" value="Genomic_DNA"/>
</dbReference>
<protein>
    <submittedName>
        <fullName evidence="10">ABC transporter permease</fullName>
    </submittedName>
</protein>